<dbReference type="Proteomes" id="UP000275408">
    <property type="component" value="Unassembled WGS sequence"/>
</dbReference>
<name>A0A3M6UZ73_POCDA</name>
<feature type="non-terminal residue" evidence="1">
    <location>
        <position position="1"/>
    </location>
</feature>
<reference evidence="1 2" key="1">
    <citation type="journal article" date="2018" name="Sci. Rep.">
        <title>Comparative analysis of the Pocillopora damicornis genome highlights role of immune system in coral evolution.</title>
        <authorList>
            <person name="Cunning R."/>
            <person name="Bay R.A."/>
            <person name="Gillette P."/>
            <person name="Baker A.C."/>
            <person name="Traylor-Knowles N."/>
        </authorList>
    </citation>
    <scope>NUCLEOTIDE SEQUENCE [LARGE SCALE GENOMIC DNA]</scope>
    <source>
        <strain evidence="1">RSMAS</strain>
        <tissue evidence="1">Whole animal</tissue>
    </source>
</reference>
<feature type="non-terminal residue" evidence="1">
    <location>
        <position position="68"/>
    </location>
</feature>
<dbReference type="EMBL" id="RCHS01000442">
    <property type="protein sequence ID" value="RMX58834.1"/>
    <property type="molecule type" value="Genomic_DNA"/>
</dbReference>
<evidence type="ECO:0000313" key="2">
    <source>
        <dbReference type="Proteomes" id="UP000275408"/>
    </source>
</evidence>
<evidence type="ECO:0000313" key="1">
    <source>
        <dbReference type="EMBL" id="RMX58834.1"/>
    </source>
</evidence>
<dbReference type="STRING" id="46731.A0A3M6UZ73"/>
<proteinExistence type="predicted"/>
<accession>A0A3M6UZ73</accession>
<keyword evidence="2" id="KW-1185">Reference proteome</keyword>
<gene>
    <name evidence="1" type="ORF">pdam_00021883</name>
</gene>
<sequence>FCDLIVDRDAFITVSFILRATSAIGGAAAETSAMSILLGKYPDNIGMVSWLYKLPGKRYHSAPERDLS</sequence>
<protein>
    <submittedName>
        <fullName evidence="1">Uncharacterized protein</fullName>
    </submittedName>
</protein>
<organism evidence="1 2">
    <name type="scientific">Pocillopora damicornis</name>
    <name type="common">Cauliflower coral</name>
    <name type="synonym">Millepora damicornis</name>
    <dbReference type="NCBI Taxonomy" id="46731"/>
    <lineage>
        <taxon>Eukaryota</taxon>
        <taxon>Metazoa</taxon>
        <taxon>Cnidaria</taxon>
        <taxon>Anthozoa</taxon>
        <taxon>Hexacorallia</taxon>
        <taxon>Scleractinia</taxon>
        <taxon>Astrocoeniina</taxon>
        <taxon>Pocilloporidae</taxon>
        <taxon>Pocillopora</taxon>
    </lineage>
</organism>
<dbReference type="AlphaFoldDB" id="A0A3M6UZ73"/>
<comment type="caution">
    <text evidence="1">The sequence shown here is derived from an EMBL/GenBank/DDBJ whole genome shotgun (WGS) entry which is preliminary data.</text>
</comment>